<gene>
    <name evidence="2" type="ORF">F6X51_10975</name>
</gene>
<evidence type="ECO:0000256" key="1">
    <source>
        <dbReference type="SAM" id="SignalP"/>
    </source>
</evidence>
<protein>
    <submittedName>
        <fullName evidence="2">Uncharacterized protein</fullName>
    </submittedName>
</protein>
<dbReference type="RefSeq" id="WP_150963500.1">
    <property type="nucleotide sequence ID" value="NZ_VZZJ01000007.1"/>
</dbReference>
<evidence type="ECO:0000313" key="2">
    <source>
        <dbReference type="EMBL" id="KAB1073705.1"/>
    </source>
</evidence>
<evidence type="ECO:0000313" key="3">
    <source>
        <dbReference type="Proteomes" id="UP000441523"/>
    </source>
</evidence>
<reference evidence="2 3" key="1">
    <citation type="submission" date="2019-09" db="EMBL/GenBank/DDBJ databases">
        <title>YIM 132548 draft genome.</title>
        <authorList>
            <person name="Jiang L."/>
        </authorList>
    </citation>
    <scope>NUCLEOTIDE SEQUENCE [LARGE SCALE GENOMIC DNA]</scope>
    <source>
        <strain evidence="2 3">YIM 132548</strain>
    </source>
</reference>
<comment type="caution">
    <text evidence="2">The sequence shown here is derived from an EMBL/GenBank/DDBJ whole genome shotgun (WGS) entry which is preliminary data.</text>
</comment>
<accession>A0A6N6MT40</accession>
<keyword evidence="3" id="KW-1185">Reference proteome</keyword>
<keyword evidence="1" id="KW-0732">Signal</keyword>
<organism evidence="2 3">
    <name type="scientific">Methylobacterium planeticum</name>
    <dbReference type="NCBI Taxonomy" id="2615211"/>
    <lineage>
        <taxon>Bacteria</taxon>
        <taxon>Pseudomonadati</taxon>
        <taxon>Pseudomonadota</taxon>
        <taxon>Alphaproteobacteria</taxon>
        <taxon>Hyphomicrobiales</taxon>
        <taxon>Methylobacteriaceae</taxon>
        <taxon>Methylobacterium</taxon>
    </lineage>
</organism>
<sequence length="84" mass="9101">MRHLAMLGPMIALGAGLTAFTPARAEAQVAPAAAPVHVLPAPGCFGGCRAALPPCRVGRRWYGPYGYVCYRPEPYYRPSWLSRL</sequence>
<feature type="signal peptide" evidence="1">
    <location>
        <begin position="1"/>
        <end position="25"/>
    </location>
</feature>
<name>A0A6N6MT40_9HYPH</name>
<proteinExistence type="predicted"/>
<dbReference type="EMBL" id="VZZJ01000007">
    <property type="protein sequence ID" value="KAB1073705.1"/>
    <property type="molecule type" value="Genomic_DNA"/>
</dbReference>
<dbReference type="AlphaFoldDB" id="A0A6N6MT40"/>
<feature type="chain" id="PRO_5027089527" evidence="1">
    <location>
        <begin position="26"/>
        <end position="84"/>
    </location>
</feature>
<dbReference type="Proteomes" id="UP000441523">
    <property type="component" value="Unassembled WGS sequence"/>
</dbReference>